<proteinExistence type="predicted"/>
<dbReference type="EnsemblPlants" id="EMT01059">
    <property type="protein sequence ID" value="EMT01059"/>
    <property type="gene ID" value="F775_16136"/>
</dbReference>
<protein>
    <submittedName>
        <fullName evidence="1">Uncharacterized protein</fullName>
    </submittedName>
</protein>
<dbReference type="AlphaFoldDB" id="R7VYW9"/>
<organism evidence="1">
    <name type="scientific">Aegilops tauschii</name>
    <name type="common">Tausch's goatgrass</name>
    <name type="synonym">Aegilops squarrosa</name>
    <dbReference type="NCBI Taxonomy" id="37682"/>
    <lineage>
        <taxon>Eukaryota</taxon>
        <taxon>Viridiplantae</taxon>
        <taxon>Streptophyta</taxon>
        <taxon>Embryophyta</taxon>
        <taxon>Tracheophyta</taxon>
        <taxon>Spermatophyta</taxon>
        <taxon>Magnoliopsida</taxon>
        <taxon>Liliopsida</taxon>
        <taxon>Poales</taxon>
        <taxon>Poaceae</taxon>
        <taxon>BOP clade</taxon>
        <taxon>Pooideae</taxon>
        <taxon>Triticodae</taxon>
        <taxon>Triticeae</taxon>
        <taxon>Triticinae</taxon>
        <taxon>Aegilops</taxon>
    </lineage>
</organism>
<reference evidence="1" key="1">
    <citation type="submission" date="2015-06" db="UniProtKB">
        <authorList>
            <consortium name="EnsemblPlants"/>
        </authorList>
    </citation>
    <scope>IDENTIFICATION</scope>
</reference>
<sequence>MSHGTAHWLAWCPSFDVDGLCTIDVDLKTCQVSLTKIAIPREYVIPRETHDRPQLSVTVGGTLLLLHLQRPGLRLDIWTQQDDGGSEDGGHWLCTPDVELKLPEKHADINTSLVHLNFLGENSGSGTLFLKDNCGYVYTVDLENKVIEELMEMDMDYERINCQEVVPFQMDLKRFLTSRLRSRLQI</sequence>
<accession>R7VYW9</accession>
<name>R7VYW9_AEGTA</name>
<dbReference type="PANTHER" id="PTHR35828">
    <property type="entry name" value="OS08G0203800 PROTEIN-RELATED"/>
    <property type="match status" value="1"/>
</dbReference>
<evidence type="ECO:0000313" key="1">
    <source>
        <dbReference type="EnsemblPlants" id="EMT01059"/>
    </source>
</evidence>
<dbReference type="PANTHER" id="PTHR35828:SF48">
    <property type="entry name" value="F-BOX DOMAIN-CONTAINING PROTEIN"/>
    <property type="match status" value="1"/>
</dbReference>